<dbReference type="InterPro" id="IPR001736">
    <property type="entry name" value="PLipase_D/transphosphatidylase"/>
</dbReference>
<dbReference type="InterPro" id="IPR025202">
    <property type="entry name" value="PLD-like_dom"/>
</dbReference>
<dbReference type="PROSITE" id="PS50035">
    <property type="entry name" value="PLD"/>
    <property type="match status" value="1"/>
</dbReference>
<dbReference type="Pfam" id="PF04851">
    <property type="entry name" value="ResIII"/>
    <property type="match status" value="1"/>
</dbReference>
<dbReference type="SUPFAM" id="SSF52540">
    <property type="entry name" value="P-loop containing nucleoside triphosphate hydrolases"/>
    <property type="match status" value="1"/>
</dbReference>
<dbReference type="Pfam" id="PF13091">
    <property type="entry name" value="PLDc_2"/>
    <property type="match status" value="1"/>
</dbReference>
<dbReference type="SMART" id="SM00490">
    <property type="entry name" value="HELICc"/>
    <property type="match status" value="1"/>
</dbReference>
<accession>A0A6J7GFU9</accession>
<dbReference type="InterPro" id="IPR006935">
    <property type="entry name" value="Helicase/UvrB_N"/>
</dbReference>
<evidence type="ECO:0000259" key="1">
    <source>
        <dbReference type="PROSITE" id="PS50035"/>
    </source>
</evidence>
<dbReference type="AlphaFoldDB" id="A0A6J7GFU9"/>
<dbReference type="PANTHER" id="PTHR47962:SF7">
    <property type="entry name" value="MITOCHONDRIAL ATP-DEPENDENT HELICASE IRC3-RELATED"/>
    <property type="match status" value="1"/>
</dbReference>
<dbReference type="InterPro" id="IPR027417">
    <property type="entry name" value="P-loop_NTPase"/>
</dbReference>
<dbReference type="PROSITE" id="PS51194">
    <property type="entry name" value="HELICASE_CTER"/>
    <property type="match status" value="1"/>
</dbReference>
<evidence type="ECO:0000259" key="3">
    <source>
        <dbReference type="PROSITE" id="PS51194"/>
    </source>
</evidence>
<dbReference type="EMBL" id="CAFBMB010000078">
    <property type="protein sequence ID" value="CAB4902963.1"/>
    <property type="molecule type" value="Genomic_DNA"/>
</dbReference>
<dbReference type="SUPFAM" id="SSF56024">
    <property type="entry name" value="Phospholipase D/nuclease"/>
    <property type="match status" value="1"/>
</dbReference>
<dbReference type="PANTHER" id="PTHR47962">
    <property type="entry name" value="ATP-DEPENDENT HELICASE LHR-RELATED-RELATED"/>
    <property type="match status" value="1"/>
</dbReference>
<organism evidence="4">
    <name type="scientific">freshwater metagenome</name>
    <dbReference type="NCBI Taxonomy" id="449393"/>
    <lineage>
        <taxon>unclassified sequences</taxon>
        <taxon>metagenomes</taxon>
        <taxon>ecological metagenomes</taxon>
    </lineage>
</organism>
<name>A0A6J7GFU9_9ZZZZ</name>
<dbReference type="InterPro" id="IPR001650">
    <property type="entry name" value="Helicase_C-like"/>
</dbReference>
<dbReference type="CDD" id="cd18032">
    <property type="entry name" value="DEXHc_RE_I_III_res"/>
    <property type="match status" value="1"/>
</dbReference>
<dbReference type="Pfam" id="PF00271">
    <property type="entry name" value="Helicase_C"/>
    <property type="match status" value="1"/>
</dbReference>
<dbReference type="Gene3D" id="3.40.50.300">
    <property type="entry name" value="P-loop containing nucleotide triphosphate hydrolases"/>
    <property type="match status" value="2"/>
</dbReference>
<reference evidence="4" key="1">
    <citation type="submission" date="2020-05" db="EMBL/GenBank/DDBJ databases">
        <authorList>
            <person name="Chiriac C."/>
            <person name="Salcher M."/>
            <person name="Ghai R."/>
            <person name="Kavagutti S V."/>
        </authorList>
    </citation>
    <scope>NUCLEOTIDE SEQUENCE</scope>
</reference>
<sequence length="1039" mass="115627">MDNPLDLAPGLYEHVVTEALEQALAGRSDAKLRALNPVDADEALTQHVSTLVRRALVQAGEAKGTPVEKLSKQVELTNAVLQVLREHADLEAGDLVAESAEELLAIPGPGPAHHVPERPFAPLRSSALLVNGKREPSIGQELLLEIESADEILLLCAFLKWSGVRIVLDALRDFTARGGRLRVITTTYCAATEVRALEELHGIGAEIKVSYETQATRLHAKAWLFERRSGLSTAYIGSSNLSYSALVDGLEWNVRLAQAETPVMLERFRVAFATLWEDEHVSGYDKDEFKQALAAAMDRPQAGEAPALMLDINPYPFQRAILERLDAERHRHNRWQNLVVAATGTGKTIIAALDYQRLRTQLGGDASLLFVAHRGEILRQSQQVFQNATRLPAFGELYVGGERPDQWRHVFASVQSLKNVDLNELPPDHFDVVIIDEFHHAAAATYKRILEHFKPKVLLGLTATPERTDGKDILRWFGGRMAAEIRLWEALDKSLLAPFHYFGINDGTDLSAVKWRSSGYDTGELEKLYTADDARVVRVLQQVQRYVTDPLAMKALGFCVSVEHARFMARRFNERGIPSASVDGSTPKDERDQALTRLLTGQINCLFSVDVFNEGVDLPAVDTILMLRPTESATVFLQQLGRGLRRCDGKSVCTVLDFIGNQRKEFRFASRYSGMLGLSRKKLIEGLESSFETLPAGVHFELDRVARDSVLANIKASVGSRVNDLVLDLKQVGADATLEVYLDETGRELVDLYRGGRPGWNGLHRMAATKDVPASADEERLIKAVGRMLHVDDAERVAFYRELLSQPSPPDLESLNVRQQRMLAMMHHGLWGDDPARVVGMRDGLARLWQTAAAHWDLQSILEYHGDRSDRLVATCAELPAQVPLNVHGVYSRSDVLAAIGRSTPQAPYRFREGPLHMPDLKSDFFFVTLNKSEARFSPSTQYRDYAISRTLFHWETQSVQSPSTPTVQRYLNHRANGDNVFLLVRETTTTDAGMTAPFSFLGAVDYVQHESSKPVGITWRLRTPMPEAVLRASVAAVG</sequence>
<dbReference type="GO" id="GO:0003677">
    <property type="term" value="F:DNA binding"/>
    <property type="evidence" value="ECO:0007669"/>
    <property type="project" value="InterPro"/>
</dbReference>
<dbReference type="Pfam" id="PF11907">
    <property type="entry name" value="DUF3427"/>
    <property type="match status" value="1"/>
</dbReference>
<dbReference type="SMART" id="SM00487">
    <property type="entry name" value="DEXDc"/>
    <property type="match status" value="1"/>
</dbReference>
<dbReference type="InterPro" id="IPR021835">
    <property type="entry name" value="DUF3427"/>
</dbReference>
<dbReference type="InterPro" id="IPR052511">
    <property type="entry name" value="ATP-dep_Helicase"/>
</dbReference>
<dbReference type="PROSITE" id="PS51192">
    <property type="entry name" value="HELICASE_ATP_BIND_1"/>
    <property type="match status" value="1"/>
</dbReference>
<protein>
    <submittedName>
        <fullName evidence="4">Unannotated protein</fullName>
    </submittedName>
</protein>
<dbReference type="GO" id="GO:0005524">
    <property type="term" value="F:ATP binding"/>
    <property type="evidence" value="ECO:0007669"/>
    <property type="project" value="InterPro"/>
</dbReference>
<feature type="domain" description="PLD phosphodiesterase" evidence="1">
    <location>
        <begin position="214"/>
        <end position="245"/>
    </location>
</feature>
<dbReference type="CDD" id="cd18799">
    <property type="entry name" value="SF2_C_EcoAI-like"/>
    <property type="match status" value="1"/>
</dbReference>
<dbReference type="Gene3D" id="3.30.870.10">
    <property type="entry name" value="Endonuclease Chain A"/>
    <property type="match status" value="1"/>
</dbReference>
<dbReference type="InterPro" id="IPR014001">
    <property type="entry name" value="Helicase_ATP-bd"/>
</dbReference>
<evidence type="ECO:0000259" key="2">
    <source>
        <dbReference type="PROSITE" id="PS51192"/>
    </source>
</evidence>
<proteinExistence type="predicted"/>
<gene>
    <name evidence="4" type="ORF">UFOPK3516_01028</name>
</gene>
<feature type="domain" description="Helicase C-terminal" evidence="3">
    <location>
        <begin position="542"/>
        <end position="688"/>
    </location>
</feature>
<evidence type="ECO:0000313" key="4">
    <source>
        <dbReference type="EMBL" id="CAB4902963.1"/>
    </source>
</evidence>
<dbReference type="GO" id="GO:0016887">
    <property type="term" value="F:ATP hydrolysis activity"/>
    <property type="evidence" value="ECO:0007669"/>
    <property type="project" value="TreeGrafter"/>
</dbReference>
<feature type="domain" description="Helicase ATP-binding" evidence="2">
    <location>
        <begin position="328"/>
        <end position="483"/>
    </location>
</feature>